<dbReference type="GO" id="GO:0016020">
    <property type="term" value="C:membrane"/>
    <property type="evidence" value="ECO:0007669"/>
    <property type="project" value="UniProtKB-SubCell"/>
</dbReference>
<evidence type="ECO:0000256" key="6">
    <source>
        <dbReference type="ARBA" id="ARBA00023136"/>
    </source>
</evidence>
<evidence type="ECO:0000256" key="4">
    <source>
        <dbReference type="ARBA" id="ARBA00022989"/>
    </source>
</evidence>
<evidence type="ECO:0000256" key="9">
    <source>
        <dbReference type="SAM" id="Phobius"/>
    </source>
</evidence>
<feature type="repeat" description="ANK" evidence="7">
    <location>
        <begin position="100"/>
        <end position="132"/>
    </location>
</feature>
<keyword evidence="3" id="KW-0677">Repeat</keyword>
<evidence type="ECO:0000256" key="7">
    <source>
        <dbReference type="PROSITE-ProRule" id="PRU00023"/>
    </source>
</evidence>
<dbReference type="SMART" id="SM00248">
    <property type="entry name" value="ANK"/>
    <property type="match status" value="8"/>
</dbReference>
<evidence type="ECO:0000256" key="3">
    <source>
        <dbReference type="ARBA" id="ARBA00022737"/>
    </source>
</evidence>
<dbReference type="InterPro" id="IPR026961">
    <property type="entry name" value="PGG_dom"/>
</dbReference>
<name>A5B7L5_VITVI</name>
<dbReference type="Gene3D" id="1.25.40.20">
    <property type="entry name" value="Ankyrin repeat-containing domain"/>
    <property type="match status" value="3"/>
</dbReference>
<gene>
    <name evidence="11" type="ORF">VITISV_043998</name>
</gene>
<feature type="transmembrane region" description="Helical" evidence="9">
    <location>
        <begin position="529"/>
        <end position="553"/>
    </location>
</feature>
<feature type="repeat" description="ANK" evidence="7">
    <location>
        <begin position="183"/>
        <end position="206"/>
    </location>
</feature>
<dbReference type="PROSITE" id="PS50297">
    <property type="entry name" value="ANK_REP_REGION"/>
    <property type="match status" value="3"/>
</dbReference>
<evidence type="ECO:0000256" key="2">
    <source>
        <dbReference type="ARBA" id="ARBA00022692"/>
    </source>
</evidence>
<comment type="subcellular location">
    <subcellularLocation>
        <location evidence="1">Membrane</location>
        <topology evidence="1">Multi-pass membrane protein</topology>
    </subcellularLocation>
</comment>
<evidence type="ECO:0000256" key="5">
    <source>
        <dbReference type="ARBA" id="ARBA00023043"/>
    </source>
</evidence>
<dbReference type="AlphaFoldDB" id="A5B7L5"/>
<protein>
    <recommendedName>
        <fullName evidence="10">PGG domain-containing protein</fullName>
    </recommendedName>
</protein>
<feature type="region of interest" description="Disordered" evidence="8">
    <location>
        <begin position="455"/>
        <end position="476"/>
    </location>
</feature>
<dbReference type="EMBL" id="AM449447">
    <property type="protein sequence ID" value="CAN69790.1"/>
    <property type="molecule type" value="Genomic_DNA"/>
</dbReference>
<feature type="transmembrane region" description="Helical" evidence="9">
    <location>
        <begin position="573"/>
        <end position="590"/>
    </location>
</feature>
<feature type="repeat" description="ANK" evidence="7">
    <location>
        <begin position="310"/>
        <end position="333"/>
    </location>
</feature>
<dbReference type="InterPro" id="IPR036770">
    <property type="entry name" value="Ankyrin_rpt-contain_sf"/>
</dbReference>
<feature type="transmembrane region" description="Helical" evidence="9">
    <location>
        <begin position="491"/>
        <end position="509"/>
    </location>
</feature>
<keyword evidence="2 9" id="KW-0812">Transmembrane</keyword>
<feature type="transmembrane region" description="Helical" evidence="9">
    <location>
        <begin position="236"/>
        <end position="256"/>
    </location>
</feature>
<reference evidence="11" key="1">
    <citation type="journal article" date="2007" name="PLoS ONE">
        <title>The first genome sequence of an elite grapevine cultivar (Pinot noir Vitis vinifera L.): coping with a highly heterozygous genome.</title>
        <authorList>
            <person name="Velasco R."/>
            <person name="Zharkikh A."/>
            <person name="Troggio M."/>
            <person name="Cartwright D.A."/>
            <person name="Cestaro A."/>
            <person name="Pruss D."/>
            <person name="Pindo M."/>
            <person name="FitzGerald L.M."/>
            <person name="Vezzulli S."/>
            <person name="Reid J."/>
            <person name="Malacarne G."/>
            <person name="Iliev D."/>
            <person name="Coppola G."/>
            <person name="Wardell B."/>
            <person name="Micheletti D."/>
            <person name="Macalma T."/>
            <person name="Facci M."/>
            <person name="Mitchell J.T."/>
            <person name="Perazzolli M."/>
            <person name="Eldredge G."/>
            <person name="Gatto P."/>
            <person name="Oyzerski R."/>
            <person name="Moretto M."/>
            <person name="Gutin N."/>
            <person name="Stefanini M."/>
            <person name="Chen Y."/>
            <person name="Segala C."/>
            <person name="Davenport C."/>
            <person name="Dematte L."/>
            <person name="Mraz A."/>
            <person name="Battilana J."/>
            <person name="Stormo K."/>
            <person name="Costa F."/>
            <person name="Tao Q."/>
            <person name="Si-Ammour A."/>
            <person name="Harkins T."/>
            <person name="Lackey A."/>
            <person name="Perbost C."/>
            <person name="Taillon B."/>
            <person name="Stella A."/>
            <person name="Solovyev V."/>
            <person name="Fawcett J.A."/>
            <person name="Sterck L."/>
            <person name="Vandepoele K."/>
            <person name="Grando S.M."/>
            <person name="Toppo S."/>
            <person name="Moser C."/>
            <person name="Lanchbury J."/>
            <person name="Bogden R."/>
            <person name="Skolnick M."/>
            <person name="Sgaramella V."/>
            <person name="Bhatnagar S.K."/>
            <person name="Fontana P."/>
            <person name="Gutin A."/>
            <person name="Van de Peer Y."/>
            <person name="Salamini F."/>
            <person name="Viola R."/>
        </authorList>
    </citation>
    <scope>NUCLEOTIDE SEQUENCE</scope>
</reference>
<feature type="region of interest" description="Disordered" evidence="8">
    <location>
        <begin position="1"/>
        <end position="20"/>
    </location>
</feature>
<dbReference type="ExpressionAtlas" id="A5B7L5">
    <property type="expression patterns" value="baseline"/>
</dbReference>
<feature type="domain" description="PGG" evidence="10">
    <location>
        <begin position="483"/>
        <end position="589"/>
    </location>
</feature>
<dbReference type="InterPro" id="IPR002110">
    <property type="entry name" value="Ankyrin_rpt"/>
</dbReference>
<sequence length="631" mass="70866">MDPSTSTSTSNHALELQNLNSVSSANQEDVTYMPPKIYRAAAQGSTDIIRRRMPRAVHYLTPNKNTILHIAAQFGQPKCVEWIIRHYSGDSSPLQWPNLKGDSPLHLAAREGHLEVVKTIIHAAKTVSERDIESGIGVDKAMLRMANNEHDTALHEAVQYHHPEVVKWLIEEDPEFTYGANFSGGTPLYMAAERGFRDLVKIIIENTNRDRLAHTGPMGRTALHAAVICRDPSRHILFLNLPYFLCGLFINITVMVKEILRWKSDLRKEVDENGWSPLHCAAYLGYVPIARQLLHKSDNSVVYLRVKNYDNKTALHIAATRGNKLIAKLLMSRYPDCCEQVDVNGNNVVHLFMMQRRCFRSFIKIPWMNVRALINEKNVEGQTPLHLLAHSQLRCRSFILKKEVDKMALNNQNSTALDVILLAEDLFGKKDFIISTLKRAKARVGPLFWQKAMRKDKDKKNEDKKDEDMSQSKRSKGLDTSFLREAGQSHLIVAALVATVSFAAGFTLPGGYKDGDGMAILSNNPAFKAFVVSDSLALVLSVTAVLFSFYTALAKTKKRVNLFVRPAYWLTKLGVGAMVVAFFTGLYTVLPHHSGIAISTFIICICCSVFSIISGSVPQRWITKCTKFRSR</sequence>
<keyword evidence="4 9" id="KW-1133">Transmembrane helix</keyword>
<dbReference type="Pfam" id="PF13962">
    <property type="entry name" value="PGG"/>
    <property type="match status" value="1"/>
</dbReference>
<evidence type="ECO:0000259" key="10">
    <source>
        <dbReference type="Pfam" id="PF13962"/>
    </source>
</evidence>
<proteinExistence type="predicted"/>
<dbReference type="PANTHER" id="PTHR24186">
    <property type="entry name" value="PROTEIN PHOSPHATASE 1 REGULATORY SUBUNIT"/>
    <property type="match status" value="1"/>
</dbReference>
<feature type="transmembrane region" description="Helical" evidence="9">
    <location>
        <begin position="596"/>
        <end position="617"/>
    </location>
</feature>
<evidence type="ECO:0000313" key="11">
    <source>
        <dbReference type="EMBL" id="CAN69790.1"/>
    </source>
</evidence>
<feature type="compositionally biased region" description="Basic and acidic residues" evidence="8">
    <location>
        <begin position="455"/>
        <end position="471"/>
    </location>
</feature>
<accession>A5B7L5</accession>
<dbReference type="SUPFAM" id="SSF48403">
    <property type="entry name" value="Ankyrin repeat"/>
    <property type="match status" value="1"/>
</dbReference>
<evidence type="ECO:0000256" key="8">
    <source>
        <dbReference type="SAM" id="MobiDB-lite"/>
    </source>
</evidence>
<keyword evidence="5 7" id="KW-0040">ANK repeat</keyword>
<dbReference type="Pfam" id="PF12796">
    <property type="entry name" value="Ank_2"/>
    <property type="match status" value="3"/>
</dbReference>
<organism evidence="11">
    <name type="scientific">Vitis vinifera</name>
    <name type="common">Grape</name>
    <dbReference type="NCBI Taxonomy" id="29760"/>
    <lineage>
        <taxon>Eukaryota</taxon>
        <taxon>Viridiplantae</taxon>
        <taxon>Streptophyta</taxon>
        <taxon>Embryophyta</taxon>
        <taxon>Tracheophyta</taxon>
        <taxon>Spermatophyta</taxon>
        <taxon>Magnoliopsida</taxon>
        <taxon>eudicotyledons</taxon>
        <taxon>Gunneridae</taxon>
        <taxon>Pentapetalae</taxon>
        <taxon>rosids</taxon>
        <taxon>Vitales</taxon>
        <taxon>Vitaceae</taxon>
        <taxon>Viteae</taxon>
        <taxon>Vitis</taxon>
    </lineage>
</organism>
<evidence type="ECO:0000256" key="1">
    <source>
        <dbReference type="ARBA" id="ARBA00004141"/>
    </source>
</evidence>
<dbReference type="PROSITE" id="PS50088">
    <property type="entry name" value="ANK_REPEAT"/>
    <property type="match status" value="3"/>
</dbReference>
<dbReference type="PANTHER" id="PTHR24186:SF53">
    <property type="entry name" value="PGG DOMAIN-CONTAINING PROTEIN"/>
    <property type="match status" value="1"/>
</dbReference>
<keyword evidence="6 9" id="KW-0472">Membrane</keyword>